<feature type="repeat" description="ANK" evidence="3">
    <location>
        <begin position="123"/>
        <end position="155"/>
    </location>
</feature>
<dbReference type="SMART" id="SM00248">
    <property type="entry name" value="ANK"/>
    <property type="match status" value="5"/>
</dbReference>
<feature type="compositionally biased region" description="Low complexity" evidence="4">
    <location>
        <begin position="36"/>
        <end position="50"/>
    </location>
</feature>
<dbReference type="Proteomes" id="UP001205105">
    <property type="component" value="Unassembled WGS sequence"/>
</dbReference>
<dbReference type="InterPro" id="IPR036770">
    <property type="entry name" value="Ankyrin_rpt-contain_sf"/>
</dbReference>
<keyword evidence="6" id="KW-1185">Reference proteome</keyword>
<keyword evidence="2 3" id="KW-0040">ANK repeat</keyword>
<evidence type="ECO:0000313" key="6">
    <source>
        <dbReference type="Proteomes" id="UP001205105"/>
    </source>
</evidence>
<evidence type="ECO:0000313" key="5">
    <source>
        <dbReference type="EMBL" id="KAI7836569.1"/>
    </source>
</evidence>
<dbReference type="PROSITE" id="PS50297">
    <property type="entry name" value="ANK_REP_REGION"/>
    <property type="match status" value="2"/>
</dbReference>
<comment type="caution">
    <text evidence="5">The sequence shown here is derived from an EMBL/GenBank/DDBJ whole genome shotgun (WGS) entry which is preliminary data.</text>
</comment>
<feature type="repeat" description="ANK" evidence="3">
    <location>
        <begin position="189"/>
        <end position="221"/>
    </location>
</feature>
<feature type="region of interest" description="Disordered" evidence="4">
    <location>
        <begin position="33"/>
        <end position="52"/>
    </location>
</feature>
<reference evidence="5" key="1">
    <citation type="submission" date="2020-11" db="EMBL/GenBank/DDBJ databases">
        <title>Chlorella ohadii genome sequencing and assembly.</title>
        <authorList>
            <person name="Murik O."/>
            <person name="Treves H."/>
            <person name="Kedem I."/>
            <person name="Shotland Y."/>
            <person name="Kaplan A."/>
        </authorList>
    </citation>
    <scope>NUCLEOTIDE SEQUENCE</scope>
    <source>
        <strain evidence="5">1</strain>
    </source>
</reference>
<sequence length="306" mass="31949">MHDHRFLSLRQCLQPLQPLGLTKPPQCRRQQLRTTAGAGEAGAAGSPSSGLDALHDAVERGDLRGVQAAIEQLQHPEQELDTLVVRGNGIPQAAIHRAAQGGKETCMKVLMLSGADRDLRDGAGRTPIALAAAAGQEECVEVLLSGGVDKSAADAQQRTPLHAAAAAGQERCARQLLNARVAADPRDCNTQTPLHLAATVGSVPCVRALLAYGADAAATDSAGSTARALAALSGHRAAELYLLAVESTAAASPGHPTRAELLAGQDQQLDGIYRLACSAKDEAAQQELEREVRQLVQQQGQAGRFL</sequence>
<dbReference type="Pfam" id="PF12796">
    <property type="entry name" value="Ank_2"/>
    <property type="match status" value="1"/>
</dbReference>
<dbReference type="PANTHER" id="PTHR24201:SF15">
    <property type="entry name" value="ANKYRIN REPEAT DOMAIN-CONTAINING PROTEIN 66"/>
    <property type="match status" value="1"/>
</dbReference>
<dbReference type="PANTHER" id="PTHR24201">
    <property type="entry name" value="ANK_REP_REGION DOMAIN-CONTAINING PROTEIN"/>
    <property type="match status" value="1"/>
</dbReference>
<feature type="repeat" description="ANK" evidence="3">
    <location>
        <begin position="156"/>
        <end position="188"/>
    </location>
</feature>
<evidence type="ECO:0000256" key="2">
    <source>
        <dbReference type="ARBA" id="ARBA00023043"/>
    </source>
</evidence>
<evidence type="ECO:0000256" key="1">
    <source>
        <dbReference type="ARBA" id="ARBA00022737"/>
    </source>
</evidence>
<dbReference type="Pfam" id="PF13857">
    <property type="entry name" value="Ank_5"/>
    <property type="match status" value="1"/>
</dbReference>
<evidence type="ECO:0000256" key="3">
    <source>
        <dbReference type="PROSITE-ProRule" id="PRU00023"/>
    </source>
</evidence>
<accession>A0AAD5GY02</accession>
<protein>
    <submittedName>
        <fullName evidence="5">Uncharacterized protein</fullName>
    </submittedName>
</protein>
<gene>
    <name evidence="5" type="ORF">COHA_009586</name>
</gene>
<keyword evidence="1" id="KW-0677">Repeat</keyword>
<dbReference type="EMBL" id="JADXDR010000182">
    <property type="protein sequence ID" value="KAI7836569.1"/>
    <property type="molecule type" value="Genomic_DNA"/>
</dbReference>
<proteinExistence type="predicted"/>
<dbReference type="PROSITE" id="PS50088">
    <property type="entry name" value="ANK_REPEAT"/>
    <property type="match status" value="3"/>
</dbReference>
<organism evidence="5 6">
    <name type="scientific">Chlorella ohadii</name>
    <dbReference type="NCBI Taxonomy" id="2649997"/>
    <lineage>
        <taxon>Eukaryota</taxon>
        <taxon>Viridiplantae</taxon>
        <taxon>Chlorophyta</taxon>
        <taxon>core chlorophytes</taxon>
        <taxon>Trebouxiophyceae</taxon>
        <taxon>Chlorellales</taxon>
        <taxon>Chlorellaceae</taxon>
        <taxon>Chlorella clade</taxon>
        <taxon>Chlorella</taxon>
    </lineage>
</organism>
<dbReference type="Gene3D" id="1.25.40.20">
    <property type="entry name" value="Ankyrin repeat-containing domain"/>
    <property type="match status" value="2"/>
</dbReference>
<name>A0AAD5GY02_9CHLO</name>
<dbReference type="SUPFAM" id="SSF48403">
    <property type="entry name" value="Ankyrin repeat"/>
    <property type="match status" value="1"/>
</dbReference>
<evidence type="ECO:0000256" key="4">
    <source>
        <dbReference type="SAM" id="MobiDB-lite"/>
    </source>
</evidence>
<dbReference type="InterPro" id="IPR002110">
    <property type="entry name" value="Ankyrin_rpt"/>
</dbReference>
<dbReference type="AlphaFoldDB" id="A0AAD5GY02"/>
<dbReference type="InterPro" id="IPR050776">
    <property type="entry name" value="Ank_Repeat/CDKN_Inhibitor"/>
</dbReference>